<sequence>MVFAFSLDDWQGAVQELIRATKPGGCVELVEAQIELWNLGPNYNRWHEAVQALWAQGVDLSVTKRWRGRIGALTKEAHILPQGGRRSIAWA</sequence>
<organism evidence="1 2">
    <name type="scientific">Jimgerdemannia flammicorona</name>
    <dbReference type="NCBI Taxonomy" id="994334"/>
    <lineage>
        <taxon>Eukaryota</taxon>
        <taxon>Fungi</taxon>
        <taxon>Fungi incertae sedis</taxon>
        <taxon>Mucoromycota</taxon>
        <taxon>Mucoromycotina</taxon>
        <taxon>Endogonomycetes</taxon>
        <taxon>Endogonales</taxon>
        <taxon>Endogonaceae</taxon>
        <taxon>Jimgerdemannia</taxon>
    </lineage>
</organism>
<reference evidence="1 2" key="1">
    <citation type="journal article" date="2018" name="New Phytol.">
        <title>Phylogenomics of Endogonaceae and evolution of mycorrhizas within Mucoromycota.</title>
        <authorList>
            <person name="Chang Y."/>
            <person name="Desiro A."/>
            <person name="Na H."/>
            <person name="Sandor L."/>
            <person name="Lipzen A."/>
            <person name="Clum A."/>
            <person name="Barry K."/>
            <person name="Grigoriev I.V."/>
            <person name="Martin F.M."/>
            <person name="Stajich J.E."/>
            <person name="Smith M.E."/>
            <person name="Bonito G."/>
            <person name="Spatafora J.W."/>
        </authorList>
    </citation>
    <scope>NUCLEOTIDE SEQUENCE [LARGE SCALE GENOMIC DNA]</scope>
    <source>
        <strain evidence="1 2">GMNB39</strain>
    </source>
</reference>
<evidence type="ECO:0008006" key="3">
    <source>
        <dbReference type="Google" id="ProtNLM"/>
    </source>
</evidence>
<accession>A0A433DB01</accession>
<dbReference type="AlphaFoldDB" id="A0A433DB01"/>
<dbReference type="OrthoDB" id="2013972at2759"/>
<dbReference type="EMBL" id="RBNI01003830">
    <property type="protein sequence ID" value="RUP48012.1"/>
    <property type="molecule type" value="Genomic_DNA"/>
</dbReference>
<evidence type="ECO:0000313" key="1">
    <source>
        <dbReference type="EMBL" id="RUP48012.1"/>
    </source>
</evidence>
<proteinExistence type="predicted"/>
<evidence type="ECO:0000313" key="2">
    <source>
        <dbReference type="Proteomes" id="UP000268093"/>
    </source>
</evidence>
<dbReference type="Proteomes" id="UP000268093">
    <property type="component" value="Unassembled WGS sequence"/>
</dbReference>
<keyword evidence="2" id="KW-1185">Reference proteome</keyword>
<protein>
    <recommendedName>
        <fullName evidence="3">Methyltransferase type 11 domain-containing protein</fullName>
    </recommendedName>
</protein>
<gene>
    <name evidence="1" type="ORF">BC936DRAFT_145073</name>
</gene>
<name>A0A433DB01_9FUNG</name>
<comment type="caution">
    <text evidence="1">The sequence shown here is derived from an EMBL/GenBank/DDBJ whole genome shotgun (WGS) entry which is preliminary data.</text>
</comment>